<feature type="domain" description="YcaO" evidence="1">
    <location>
        <begin position="387"/>
        <end position="745"/>
    </location>
</feature>
<dbReference type="PANTHER" id="PTHR37809">
    <property type="entry name" value="RIBOSOMAL PROTEIN S12 METHYLTHIOTRANSFERASE ACCESSORY FACTOR YCAO"/>
    <property type="match status" value="1"/>
</dbReference>
<evidence type="ECO:0000313" key="3">
    <source>
        <dbReference type="Proteomes" id="UP000749471"/>
    </source>
</evidence>
<sequence length="745" mass="84170">MRYDPYDIPLINELYNYRNDSNRVISSFSSGEIKVFYCEPTLLEEVLLYVDGNNTFEEIEKNFKDRYSMQEVRNFLLTILNEGVIKIPQTNSTTKKLPKTLVIGDGAFSDEFDKIKECFRITTVSFLEDTFICDFDVAIFAPSDCTYADLLSVNEKLYKYNKPFVQVNFNGIDIMVGPLVVPKKSVCLECIISSKLKNINTHVSCDEKIEINDLKSLKYSYSVSSVSFEFEESVISYLVNKVYAEITRHFNGLSSELINCQYLFKTTSLCVDKDVKLPTTYCDFCKGINKNYIKVNTETALNEILDTNSTHLSYDTVKYQTGGIRSKTESETKEILDKELKKLGSKIRIEFDDGNPFRDIAPSFSAYSDEMSTCDLSYILRSDRGAGKGLTKSQAYFSAGFEMIEHISRQYTGDVPVIAAKYRDVKKLAIDMPYLASTIMNTNTAYEKFDENIETDWVVATSLSGAGKKLVPAFLVFMFDVELKGTLFGTASTGVASGATLEDAILHGLFEVIEHDAWLIGQSNPYILPIVDFTSSSSAKVKEIVAKVKSMGYDIITRDYTNDLTIPVFRTYITNRENFSQYSYNGFGCHVSPEIALERSITEAVQFCDSLFGGSKSSLITRSVLSTSLVNLYNQHFVVNKDILGKTDKKTVIGKSVFEFNSSYDLIQKITSLIKDKIGGDVYYVELTKPGMNVKVVRTIVTGEIQRMNHPIISASKRLFEFGIRCGYSDKKITYEELFMGDYQH</sequence>
<dbReference type="NCBIfam" id="TIGR00702">
    <property type="entry name" value="YcaO-type kinase domain"/>
    <property type="match status" value="1"/>
</dbReference>
<dbReference type="Proteomes" id="UP000749471">
    <property type="component" value="Unassembled WGS sequence"/>
</dbReference>
<keyword evidence="3" id="KW-1185">Reference proteome</keyword>
<dbReference type="RefSeq" id="WP_216516836.1">
    <property type="nucleotide sequence ID" value="NZ_JAHLPM010000002.1"/>
</dbReference>
<evidence type="ECO:0000313" key="2">
    <source>
        <dbReference type="EMBL" id="MBU5437089.1"/>
    </source>
</evidence>
<gene>
    <name evidence="2" type="ORF">KQI42_03650</name>
</gene>
<dbReference type="InterPro" id="IPR003776">
    <property type="entry name" value="YcaO-like_dom"/>
</dbReference>
<evidence type="ECO:0000259" key="1">
    <source>
        <dbReference type="PROSITE" id="PS51664"/>
    </source>
</evidence>
<comment type="caution">
    <text evidence="2">The sequence shown here is derived from an EMBL/GenBank/DDBJ whole genome shotgun (WGS) entry which is preliminary data.</text>
</comment>
<dbReference type="EMBL" id="JAHLPM010000002">
    <property type="protein sequence ID" value="MBU5437089.1"/>
    <property type="molecule type" value="Genomic_DNA"/>
</dbReference>
<reference evidence="2 3" key="1">
    <citation type="submission" date="2021-06" db="EMBL/GenBank/DDBJ databases">
        <authorList>
            <person name="Sun Q."/>
            <person name="Li D."/>
        </authorList>
    </citation>
    <scope>NUCLEOTIDE SEQUENCE [LARGE SCALE GENOMIC DNA]</scope>
    <source>
        <strain evidence="2 3">MSJ-40</strain>
    </source>
</reference>
<dbReference type="Pfam" id="PF02624">
    <property type="entry name" value="YcaO"/>
    <property type="match status" value="1"/>
</dbReference>
<name>A0ABS6E2S3_9FIRM</name>
<protein>
    <submittedName>
        <fullName evidence="2">YcaO-like family protein</fullName>
    </submittedName>
</protein>
<dbReference type="PROSITE" id="PS51664">
    <property type="entry name" value="YCAO"/>
    <property type="match status" value="1"/>
</dbReference>
<proteinExistence type="predicted"/>
<dbReference type="PANTHER" id="PTHR37809:SF1">
    <property type="entry name" value="RIBOSOMAL PROTEIN S12 METHYLTHIOTRANSFERASE ACCESSORY FACTOR YCAO"/>
    <property type="match status" value="1"/>
</dbReference>
<accession>A0ABS6E2S3</accession>
<organism evidence="2 3">
    <name type="scientific">Tissierella simiarum</name>
    <dbReference type="NCBI Taxonomy" id="2841534"/>
    <lineage>
        <taxon>Bacteria</taxon>
        <taxon>Bacillati</taxon>
        <taxon>Bacillota</taxon>
        <taxon>Tissierellia</taxon>
        <taxon>Tissierellales</taxon>
        <taxon>Tissierellaceae</taxon>
        <taxon>Tissierella</taxon>
    </lineage>
</organism>